<organism evidence="1 2">
    <name type="scientific">Aplosporella prunicola CBS 121167</name>
    <dbReference type="NCBI Taxonomy" id="1176127"/>
    <lineage>
        <taxon>Eukaryota</taxon>
        <taxon>Fungi</taxon>
        <taxon>Dikarya</taxon>
        <taxon>Ascomycota</taxon>
        <taxon>Pezizomycotina</taxon>
        <taxon>Dothideomycetes</taxon>
        <taxon>Dothideomycetes incertae sedis</taxon>
        <taxon>Botryosphaeriales</taxon>
        <taxon>Aplosporellaceae</taxon>
        <taxon>Aplosporella</taxon>
    </lineage>
</organism>
<protein>
    <submittedName>
        <fullName evidence="1">Uncharacterized protein</fullName>
    </submittedName>
</protein>
<dbReference type="RefSeq" id="XP_033392618.1">
    <property type="nucleotide sequence ID" value="XM_033537537.1"/>
</dbReference>
<name>A0A6A6AYP5_9PEZI</name>
<dbReference type="Proteomes" id="UP000799438">
    <property type="component" value="Unassembled WGS sequence"/>
</dbReference>
<dbReference type="GeneID" id="54295033"/>
<gene>
    <name evidence="1" type="ORF">K452DRAFT_236786</name>
</gene>
<proteinExistence type="predicted"/>
<dbReference type="EMBL" id="ML995510">
    <property type="protein sequence ID" value="KAF2136900.1"/>
    <property type="molecule type" value="Genomic_DNA"/>
</dbReference>
<dbReference type="OrthoDB" id="5354164at2759"/>
<accession>A0A6A6AYP5</accession>
<evidence type="ECO:0000313" key="2">
    <source>
        <dbReference type="Proteomes" id="UP000799438"/>
    </source>
</evidence>
<sequence>MASIGKLVNALVHGSQEATLALANINFDFSLVKLEAPAEFHGLGAALTQRRKAVAETGASHVTARKLGALFDSCLPSTPKLIQAYGNRVSEVAKDPRFGSEATAAKGIFADYVGIDGTSIWAAATSGSTSIAVHLLACILARLWTTSEATSIWVELVQERKKELGDLNSSEPLHLSTLTAAHIDISRDHLAEWDNSARAWLRAADEAKSLQQKQLTLIVENLTVPISSHKTGTYKSVLHVWKNALRLMENVLCGMPQAVEDGALLLGLACWHIYPDLNLHGNLKVEQHDNLVPKGVFITVGLETSPAQHVGGVIWSLPLAHYRYYGSPKSSTRTLCNDTERVSFEGFLQVALGAYLHNWPDALAKLEEYAQFLVEFSAYLDVLGDETFSQTKDCSAGESPQRNDWLQVLAQASQKLLDSKGVDRAMCLRLAKLGQRRAKDLLGRTLPMFGLTEMEILLSLLSHREDKIALLRRIASRLASKTNAGPNDIYISYDAPRLEQFTAAWGNIEAEGYELEETRGPVPVYLTAIPILEPTKKRNNSGTVLSNSYHQRWIAPIHATHRMEATKHFEDVQKKRNERTSSDPTEEYIIDQTAPIGLQSIGPDRFAITSGTNGLDLFISPQIQENMEPSRLKAQKEDISWALSTNALDVQKLVRYISLESQFSNEVGLSLEWSGLEWDEEYHNSMRSLSTIASIYKNFENATVALKGISRPLSSLYWHKSCVEKEDDDPFTRPSPSGFSAFKLTRKEAFALLISMETGEVNLRPESLDHVMAMSSGDSLFVSRLILSDPEEVPDKTKPIIQRIRGNIGKAGIAMLVSPSDPLIKSVGSSDWRLINHNQFDGCLTDSFSDTSLHLSFTDYKMPIDTGVYGSRDAEIFLMEAIVSVHDRGAWIADLDIIKASEKLYHALEQPWHINRTCEHDNGYHNRRLNAIAIDNWDEFLDKPESLCIVRAWGNWVARLSAATISAQRSDKHCRTVIVPRSEKICWECIMQFADNEQGVLIC</sequence>
<evidence type="ECO:0000313" key="1">
    <source>
        <dbReference type="EMBL" id="KAF2136900.1"/>
    </source>
</evidence>
<reference evidence="1" key="1">
    <citation type="journal article" date="2020" name="Stud. Mycol.">
        <title>101 Dothideomycetes genomes: a test case for predicting lifestyles and emergence of pathogens.</title>
        <authorList>
            <person name="Haridas S."/>
            <person name="Albert R."/>
            <person name="Binder M."/>
            <person name="Bloem J."/>
            <person name="Labutti K."/>
            <person name="Salamov A."/>
            <person name="Andreopoulos B."/>
            <person name="Baker S."/>
            <person name="Barry K."/>
            <person name="Bills G."/>
            <person name="Bluhm B."/>
            <person name="Cannon C."/>
            <person name="Castanera R."/>
            <person name="Culley D."/>
            <person name="Daum C."/>
            <person name="Ezra D."/>
            <person name="Gonzalez J."/>
            <person name="Henrissat B."/>
            <person name="Kuo A."/>
            <person name="Liang C."/>
            <person name="Lipzen A."/>
            <person name="Lutzoni F."/>
            <person name="Magnuson J."/>
            <person name="Mondo S."/>
            <person name="Nolan M."/>
            <person name="Ohm R."/>
            <person name="Pangilinan J."/>
            <person name="Park H.-J."/>
            <person name="Ramirez L."/>
            <person name="Alfaro M."/>
            <person name="Sun H."/>
            <person name="Tritt A."/>
            <person name="Yoshinaga Y."/>
            <person name="Zwiers L.-H."/>
            <person name="Turgeon B."/>
            <person name="Goodwin S."/>
            <person name="Spatafora J."/>
            <person name="Crous P."/>
            <person name="Grigoriev I."/>
        </authorList>
    </citation>
    <scope>NUCLEOTIDE SEQUENCE</scope>
    <source>
        <strain evidence="1">CBS 121167</strain>
    </source>
</reference>
<dbReference type="AlphaFoldDB" id="A0A6A6AYP5"/>
<keyword evidence="2" id="KW-1185">Reference proteome</keyword>